<dbReference type="EMBL" id="FPAA01000019">
    <property type="protein sequence ID" value="SFT04057.1"/>
    <property type="molecule type" value="Genomic_DNA"/>
</dbReference>
<gene>
    <name evidence="1" type="ORF">SAMN05444972_11933</name>
</gene>
<evidence type="ECO:0000313" key="1">
    <source>
        <dbReference type="EMBL" id="SFT04057.1"/>
    </source>
</evidence>
<protein>
    <submittedName>
        <fullName evidence="1">Phage tail protein</fullName>
    </submittedName>
</protein>
<proteinExistence type="predicted"/>
<dbReference type="RefSeq" id="WP_091839775.1">
    <property type="nucleotide sequence ID" value="NZ_FPAA01000019.1"/>
</dbReference>
<keyword evidence="2" id="KW-1185">Reference proteome</keyword>
<dbReference type="AlphaFoldDB" id="A0A1I6URT5"/>
<dbReference type="Gene3D" id="2.60.120.260">
    <property type="entry name" value="Galactose-binding domain-like"/>
    <property type="match status" value="1"/>
</dbReference>
<name>A0A1I6URT5_9BACL</name>
<organism evidence="1 2">
    <name type="scientific">Marininema halotolerans</name>
    <dbReference type="NCBI Taxonomy" id="1155944"/>
    <lineage>
        <taxon>Bacteria</taxon>
        <taxon>Bacillati</taxon>
        <taxon>Bacillota</taxon>
        <taxon>Bacilli</taxon>
        <taxon>Bacillales</taxon>
        <taxon>Thermoactinomycetaceae</taxon>
        <taxon>Marininema</taxon>
    </lineage>
</organism>
<reference evidence="2" key="1">
    <citation type="submission" date="2016-10" db="EMBL/GenBank/DDBJ databases">
        <authorList>
            <person name="Varghese N."/>
            <person name="Submissions S."/>
        </authorList>
    </citation>
    <scope>NUCLEOTIDE SEQUENCE [LARGE SCALE GENOMIC DNA]</scope>
    <source>
        <strain evidence="2">DSM 45789</strain>
    </source>
</reference>
<accession>A0A1I6URT5</accession>
<dbReference type="Proteomes" id="UP000198660">
    <property type="component" value="Unassembled WGS sequence"/>
</dbReference>
<sequence>MISRKLLGFENLLSYTSMDKDTNGDGVVDGWVAIPDAKAETEYLLDDSAQIINILSTSDIVIPAIESTEFIPVLEKQSYTLSVYLKKDITDGIPSLVIRWFRSDKVEIGVFSRQVTADLAFDRVSATSTAPAGAVFCKVQIVLQCLPEMTGTLWCKSAQFQQGAQTTEYEAVDFFSILNPAETYLTGWQKGTSSKVEGLYSFESPKVSPLMSTNVGCKIRFNTPANSDTVTVTVWVDASRVTSADKLYIWEGYALKATIIGGSPAGFISFPVARGYCGLIFQHLRKSSSNGNGISIDSITISWTEATLNTIALPQSQVVKYLDFEGEPDNYFKVLNKSPGYTYGFSRKVEQRYSGLFSFGVEDLDNDGPAGIDDAGDPRTIPDSQSAGALISFEVPLTAILPKLKFHVLHDAQDKDIGKVSLNGEVIWLGTSGEGWEVVETELAPGRAYELLVEYIKDSNEAEKTDSIYIDDIIVYYNLPQKPFLVIGTAAETVIRTGPTKTVEYTEGFSGAINPYFTMVNPSKLQSGGGPSRYPEAGWVRSSSIFYKDGFSMRAKYESAKTGYDLAMDIIIRVPNGVSSARFEWWNYVDLKRAKTPARGEKYPKLYEEYRIWVNGSIWREFNYASPSLTSSQNLKSQGWACPWGRWWKEVVSLTPGKVYTFSFELQMPSSNSTGYVKGQNHCAIDELRMSWVEKPGDIVTTPPQPLIYLDGRDGMRAIQPVTGIDAPPITFDEYEVHGQKGSVYQSTKVEPRNAELGVRVEASDRLALRGKIQELTNQLIGKPLTLIYQLPEGEQRQLLCRYSQGFEGEESRGNYNGLMKRLSLIFRAFQPMWLGDWKSTSAGISTPNNRAAVTVENMGVSEVWPLIKIYGPGATPQVRLTDSGGKVLGSFSLNYTLSSGRYILVDSRPGQKLVQLDDGTSIYSSLSSSNNELFSIPQGTYGVDVTFSSSTDSNTKLTVDLQPTYWGGF</sequence>
<evidence type="ECO:0000313" key="2">
    <source>
        <dbReference type="Proteomes" id="UP000198660"/>
    </source>
</evidence>
<dbReference type="OrthoDB" id="2079081at2"/>